<dbReference type="Gene3D" id="1.20.1640.10">
    <property type="entry name" value="Multidrug efflux transporter AcrB transmembrane domain"/>
    <property type="match status" value="1"/>
</dbReference>
<dbReference type="EMBL" id="SMKP01000040">
    <property type="protein sequence ID" value="TDD20946.1"/>
    <property type="molecule type" value="Genomic_DNA"/>
</dbReference>
<keyword evidence="11" id="KW-1185">Reference proteome</keyword>
<comment type="similarity">
    <text evidence="2">Belongs to the resistance-nodulation-cell division (RND) (TC 2.A.6) family. MmpL subfamily.</text>
</comment>
<feature type="transmembrane region" description="Helical" evidence="8">
    <location>
        <begin position="159"/>
        <end position="178"/>
    </location>
</feature>
<dbReference type="AlphaFoldDB" id="A0A4R4WTL3"/>
<keyword evidence="5 8" id="KW-1133">Transmembrane helix</keyword>
<evidence type="ECO:0000259" key="9">
    <source>
        <dbReference type="Pfam" id="PF03176"/>
    </source>
</evidence>
<protein>
    <recommendedName>
        <fullName evidence="9">Membrane transport protein MMPL domain-containing protein</fullName>
    </recommendedName>
</protein>
<comment type="subcellular location">
    <subcellularLocation>
        <location evidence="1">Cell membrane</location>
        <topology evidence="1">Multi-pass membrane protein</topology>
    </subcellularLocation>
</comment>
<feature type="region of interest" description="Disordered" evidence="7">
    <location>
        <begin position="545"/>
        <end position="600"/>
    </location>
</feature>
<evidence type="ECO:0000313" key="10">
    <source>
        <dbReference type="EMBL" id="TDD20946.1"/>
    </source>
</evidence>
<feature type="transmembrane region" description="Helical" evidence="8">
    <location>
        <begin position="215"/>
        <end position="237"/>
    </location>
</feature>
<organism evidence="10 11">
    <name type="scientific">Nonomuraea diastatica</name>
    <dbReference type="NCBI Taxonomy" id="1848329"/>
    <lineage>
        <taxon>Bacteria</taxon>
        <taxon>Bacillati</taxon>
        <taxon>Actinomycetota</taxon>
        <taxon>Actinomycetes</taxon>
        <taxon>Streptosporangiales</taxon>
        <taxon>Streptosporangiaceae</taxon>
        <taxon>Nonomuraea</taxon>
    </lineage>
</organism>
<feature type="transmembrane region" description="Helical" evidence="8">
    <location>
        <begin position="185"/>
        <end position="209"/>
    </location>
</feature>
<feature type="domain" description="Membrane transport protein MMPL" evidence="9">
    <location>
        <begin position="74"/>
        <end position="342"/>
    </location>
</feature>
<keyword evidence="6 8" id="KW-0472">Membrane</keyword>
<dbReference type="Pfam" id="PF03176">
    <property type="entry name" value="MMPL"/>
    <property type="match status" value="1"/>
</dbReference>
<dbReference type="PANTHER" id="PTHR33406">
    <property type="entry name" value="MEMBRANE PROTEIN MJ1562-RELATED"/>
    <property type="match status" value="1"/>
</dbReference>
<evidence type="ECO:0000256" key="4">
    <source>
        <dbReference type="ARBA" id="ARBA00022692"/>
    </source>
</evidence>
<comment type="caution">
    <text evidence="10">The sequence shown here is derived from an EMBL/GenBank/DDBJ whole genome shotgun (WGS) entry which is preliminary data.</text>
</comment>
<evidence type="ECO:0000256" key="6">
    <source>
        <dbReference type="ARBA" id="ARBA00023136"/>
    </source>
</evidence>
<dbReference type="RefSeq" id="WP_132509362.1">
    <property type="nucleotide sequence ID" value="NZ_SMKP01000040.1"/>
</dbReference>
<keyword evidence="3" id="KW-1003">Cell membrane</keyword>
<dbReference type="Proteomes" id="UP000294543">
    <property type="component" value="Unassembled WGS sequence"/>
</dbReference>
<proteinExistence type="inferred from homology"/>
<sequence>MRYTRIARVLLLLSLVGAVLAAPLGLDLFGRMTGGAEDPRSGSATAARWSEEWYGAPDVVVLYRHPSVKVRDPRYKKAVHDSLRRLPAAHVSGLATYWTTGSKTMVSGDGHATYALVTLRDGAELERYAAIADRLRSVENLRAGVGGPVPLLAERNAQAAADLACAAAVAAPVLLALLGLVSGSLVAAAVPVFAGLIAVAATVVLLRLLTEVGEISITSLYAAAVLGFALAAGYAVFVVKAFMDALGDEQAGDTPGDEASCERALGAAGRTVALSGTAVAVALLGLLLFPRASLSAFGPVAAAVALVATGVALVVPAALLGMLGRGVAALRIVPGLWWRPRAVLPHLAATAAVLAALAVPYAQAELGGVDRRALPAGAESRRVAEIVEQGLPGNPLGALDVHVLVERSFAGKPRKPGPLGQGHTPISAVTRVTASDVRSFAGRLERLPHVTGVSVAGLSQKHGAVRLSVRHSLDPMSAAAGELVASIRSVDPGPKVREVVAGGPAAARTDLLDAYTGSLPWAALVVCALSCALLALTRLRRPFSAPLTRPSAAPAGSSASPARTSGAPARSFTPPARPSAFPAVAPAPAAGGRGGQDERADAAVDRPVVRLGSGAGVLPVTVNGRPAVFGADTDPVPLAQEDRLLSERPERPEWVRVTAGRTRVVRATRGGWTWAEVEE</sequence>
<keyword evidence="4 8" id="KW-0812">Transmembrane</keyword>
<dbReference type="GO" id="GO:0005886">
    <property type="term" value="C:plasma membrane"/>
    <property type="evidence" value="ECO:0007669"/>
    <property type="project" value="UniProtKB-SubCell"/>
</dbReference>
<feature type="transmembrane region" description="Helical" evidence="8">
    <location>
        <begin position="272"/>
        <end position="290"/>
    </location>
</feature>
<dbReference type="OrthoDB" id="7051771at2"/>
<dbReference type="SUPFAM" id="SSF82866">
    <property type="entry name" value="Multidrug efflux transporter AcrB transmembrane domain"/>
    <property type="match status" value="1"/>
</dbReference>
<feature type="compositionally biased region" description="Low complexity" evidence="7">
    <location>
        <begin position="578"/>
        <end position="590"/>
    </location>
</feature>
<dbReference type="PANTHER" id="PTHR33406:SF11">
    <property type="entry name" value="MEMBRANE PROTEIN SCO6666-RELATED"/>
    <property type="match status" value="1"/>
</dbReference>
<feature type="transmembrane region" description="Helical" evidence="8">
    <location>
        <begin position="342"/>
        <end position="362"/>
    </location>
</feature>
<reference evidence="10 11" key="1">
    <citation type="submission" date="2019-03" db="EMBL/GenBank/DDBJ databases">
        <title>Draft genome sequences of novel Actinobacteria.</title>
        <authorList>
            <person name="Sahin N."/>
            <person name="Ay H."/>
            <person name="Saygin H."/>
        </authorList>
    </citation>
    <scope>NUCLEOTIDE SEQUENCE [LARGE SCALE GENOMIC DNA]</scope>
    <source>
        <strain evidence="10 11">KC712</strain>
    </source>
</reference>
<dbReference type="InterPro" id="IPR004869">
    <property type="entry name" value="MMPL_dom"/>
</dbReference>
<evidence type="ECO:0000256" key="3">
    <source>
        <dbReference type="ARBA" id="ARBA00022475"/>
    </source>
</evidence>
<evidence type="ECO:0000313" key="11">
    <source>
        <dbReference type="Proteomes" id="UP000294543"/>
    </source>
</evidence>
<accession>A0A4R4WTL3</accession>
<evidence type="ECO:0000256" key="7">
    <source>
        <dbReference type="SAM" id="MobiDB-lite"/>
    </source>
</evidence>
<feature type="compositionally biased region" description="Low complexity" evidence="7">
    <location>
        <begin position="548"/>
        <end position="571"/>
    </location>
</feature>
<evidence type="ECO:0000256" key="2">
    <source>
        <dbReference type="ARBA" id="ARBA00010157"/>
    </source>
</evidence>
<name>A0A4R4WTL3_9ACTN</name>
<feature type="transmembrane region" description="Helical" evidence="8">
    <location>
        <begin position="296"/>
        <end position="321"/>
    </location>
</feature>
<gene>
    <name evidence="10" type="ORF">E1294_16275</name>
</gene>
<dbReference type="InterPro" id="IPR050545">
    <property type="entry name" value="Mycobact_MmpL"/>
</dbReference>
<evidence type="ECO:0000256" key="1">
    <source>
        <dbReference type="ARBA" id="ARBA00004651"/>
    </source>
</evidence>
<evidence type="ECO:0000256" key="8">
    <source>
        <dbReference type="SAM" id="Phobius"/>
    </source>
</evidence>
<evidence type="ECO:0000256" key="5">
    <source>
        <dbReference type="ARBA" id="ARBA00022989"/>
    </source>
</evidence>